<dbReference type="InterPro" id="IPR003439">
    <property type="entry name" value="ABC_transporter-like_ATP-bd"/>
</dbReference>
<name>A0A1I7MWG5_9HYPH</name>
<dbReference type="CDD" id="cd18586">
    <property type="entry name" value="ABC_6TM_PrtD_like"/>
    <property type="match status" value="1"/>
</dbReference>
<comment type="similarity">
    <text evidence="2">Belongs to the ABC transporter superfamily.</text>
</comment>
<evidence type="ECO:0000313" key="14">
    <source>
        <dbReference type="Proteomes" id="UP000199074"/>
    </source>
</evidence>
<reference evidence="13 14" key="1">
    <citation type="submission" date="2016-10" db="EMBL/GenBank/DDBJ databases">
        <authorList>
            <person name="de Groot N.N."/>
        </authorList>
    </citation>
    <scope>NUCLEOTIDE SEQUENCE [LARGE SCALE GENOMIC DNA]</scope>
    <source>
        <strain evidence="13 14">IPL20</strain>
    </source>
</reference>
<evidence type="ECO:0000256" key="3">
    <source>
        <dbReference type="ARBA" id="ARBA00022448"/>
    </source>
</evidence>
<feature type="domain" description="ABC transporter" evidence="11">
    <location>
        <begin position="327"/>
        <end position="563"/>
    </location>
</feature>
<dbReference type="PANTHER" id="PTHR24221">
    <property type="entry name" value="ATP-BINDING CASSETTE SUB-FAMILY B"/>
    <property type="match status" value="1"/>
</dbReference>
<evidence type="ECO:0000256" key="6">
    <source>
        <dbReference type="ARBA" id="ARBA00022741"/>
    </source>
</evidence>
<dbReference type="InterPro" id="IPR003593">
    <property type="entry name" value="AAA+_ATPase"/>
</dbReference>
<keyword evidence="8 10" id="KW-1133">Transmembrane helix</keyword>
<dbReference type="InterPro" id="IPR027417">
    <property type="entry name" value="P-loop_NTPase"/>
</dbReference>
<dbReference type="GO" id="GO:0005524">
    <property type="term" value="F:ATP binding"/>
    <property type="evidence" value="ECO:0007669"/>
    <property type="project" value="UniProtKB-KW"/>
</dbReference>
<dbReference type="Pfam" id="PF00664">
    <property type="entry name" value="ABC_membrane"/>
    <property type="match status" value="1"/>
</dbReference>
<dbReference type="PANTHER" id="PTHR24221:SF248">
    <property type="entry name" value="ABC TRANSPORTER TRANSMEMBRANE REGION"/>
    <property type="match status" value="1"/>
</dbReference>
<dbReference type="FunFam" id="3.40.50.300:FF:001444">
    <property type="entry name" value="ABC transporter ATP-binding protein"/>
    <property type="match status" value="1"/>
</dbReference>
<evidence type="ECO:0000256" key="10">
    <source>
        <dbReference type="SAM" id="Phobius"/>
    </source>
</evidence>
<comment type="subcellular location">
    <subcellularLocation>
        <location evidence="1">Cell membrane</location>
        <topology evidence="1">Multi-pass membrane protein</topology>
    </subcellularLocation>
</comment>
<proteinExistence type="inferred from homology"/>
<evidence type="ECO:0000256" key="8">
    <source>
        <dbReference type="ARBA" id="ARBA00022989"/>
    </source>
</evidence>
<evidence type="ECO:0000256" key="1">
    <source>
        <dbReference type="ARBA" id="ARBA00004651"/>
    </source>
</evidence>
<dbReference type="OrthoDB" id="9808328at2"/>
<dbReference type="Pfam" id="PF00005">
    <property type="entry name" value="ABC_tran"/>
    <property type="match status" value="1"/>
</dbReference>
<feature type="domain" description="ABC transmembrane type-1" evidence="12">
    <location>
        <begin position="19"/>
        <end position="296"/>
    </location>
</feature>
<sequence>MTTQNPFNSALKTYRTILVATITFSVAINLLMFVSPIYMLQVYDRVLHSRSETTLIMITLIALALLGIYAILEWVRSRVLVRAGLRFDEMIAKALFNRVVTTTIRQPNGKSEFILSDVDRLREFLTGAGLIALCDVPWVPVFLFVCFMFHPLVGYVALGGALVALALALANEFMTKKTLNEASGLGQTAQHFANTTLQNVEAIRALGMETSLRGRWHDMHRGMLEKQALASDRAGAIQSLSKFVRMGLQTAILGVGAYLVLEGEISPGSMIACSILMGRALQPVDQVVGQWKQFVGARQAYGRLSQLFRQVPEEEDKTALPKPTGQLSVNGLAVVPPGSRSALLQGVSFEAVPGEAVALVGPSGAGKSSLMRALVGIWPPAAGSIRLDGAELQHWDPDTLGQHMGYLPQTVELFNGTVAENISRFVPGARDEDVLAAAQQARVHQMIQSLPDGYNTQIGVGGRSLSGGQRQRIGFARALYGNPSLIILDEPNANLDSEGEEALFQTINELKAKGKTILFVSHKMSLVSLAEKALILADGRMRSFGPTQDVLKIKPALKPVQSAETRSIA</sequence>
<dbReference type="NCBIfam" id="TIGR01842">
    <property type="entry name" value="type_I_sec_PrtD"/>
    <property type="match status" value="1"/>
</dbReference>
<dbReference type="Gene3D" id="3.40.50.300">
    <property type="entry name" value="P-loop containing nucleotide triphosphate hydrolases"/>
    <property type="match status" value="1"/>
</dbReference>
<evidence type="ECO:0000259" key="11">
    <source>
        <dbReference type="PROSITE" id="PS50893"/>
    </source>
</evidence>
<keyword evidence="14" id="KW-1185">Reference proteome</keyword>
<feature type="transmembrane region" description="Helical" evidence="10">
    <location>
        <begin position="152"/>
        <end position="170"/>
    </location>
</feature>
<dbReference type="PROSITE" id="PS50893">
    <property type="entry name" value="ABC_TRANSPORTER_2"/>
    <property type="match status" value="1"/>
</dbReference>
<dbReference type="Proteomes" id="UP000199074">
    <property type="component" value="Unassembled WGS sequence"/>
</dbReference>
<dbReference type="InterPro" id="IPR039421">
    <property type="entry name" value="Type_1_exporter"/>
</dbReference>
<evidence type="ECO:0000256" key="2">
    <source>
        <dbReference type="ARBA" id="ARBA00005417"/>
    </source>
</evidence>
<dbReference type="InterPro" id="IPR011527">
    <property type="entry name" value="ABC1_TM_dom"/>
</dbReference>
<gene>
    <name evidence="13" type="ORF">SAMN05216456_0097</name>
</gene>
<dbReference type="EMBL" id="FPCK01000001">
    <property type="protein sequence ID" value="SFV26740.1"/>
    <property type="molecule type" value="Genomic_DNA"/>
</dbReference>
<keyword evidence="5 10" id="KW-0812">Transmembrane</keyword>
<dbReference type="GO" id="GO:0034040">
    <property type="term" value="F:ATPase-coupled lipid transmembrane transporter activity"/>
    <property type="evidence" value="ECO:0007669"/>
    <property type="project" value="TreeGrafter"/>
</dbReference>
<dbReference type="InterPro" id="IPR010128">
    <property type="entry name" value="ATPase_T1SS_PrtD-like"/>
</dbReference>
<dbReference type="SMART" id="SM00382">
    <property type="entry name" value="AAA"/>
    <property type="match status" value="1"/>
</dbReference>
<dbReference type="InterPro" id="IPR036640">
    <property type="entry name" value="ABC1_TM_sf"/>
</dbReference>
<organism evidence="13 14">
    <name type="scientific">Devosia crocina</name>
    <dbReference type="NCBI Taxonomy" id="429728"/>
    <lineage>
        <taxon>Bacteria</taxon>
        <taxon>Pseudomonadati</taxon>
        <taxon>Pseudomonadota</taxon>
        <taxon>Alphaproteobacteria</taxon>
        <taxon>Hyphomicrobiales</taxon>
        <taxon>Devosiaceae</taxon>
        <taxon>Devosia</taxon>
    </lineage>
</organism>
<dbReference type="CDD" id="cd03246">
    <property type="entry name" value="ABCC_Protease_Secretion"/>
    <property type="match status" value="1"/>
</dbReference>
<dbReference type="GO" id="GO:0005886">
    <property type="term" value="C:plasma membrane"/>
    <property type="evidence" value="ECO:0007669"/>
    <property type="project" value="UniProtKB-SubCell"/>
</dbReference>
<keyword evidence="4" id="KW-1003">Cell membrane</keyword>
<dbReference type="SUPFAM" id="SSF52540">
    <property type="entry name" value="P-loop containing nucleoside triphosphate hydrolases"/>
    <property type="match status" value="1"/>
</dbReference>
<dbReference type="GO" id="GO:0016887">
    <property type="term" value="F:ATP hydrolysis activity"/>
    <property type="evidence" value="ECO:0007669"/>
    <property type="project" value="InterPro"/>
</dbReference>
<dbReference type="GO" id="GO:0030256">
    <property type="term" value="C:type I protein secretion system complex"/>
    <property type="evidence" value="ECO:0007669"/>
    <property type="project" value="InterPro"/>
</dbReference>
<keyword evidence="3" id="KW-0813">Transport</keyword>
<keyword evidence="9 10" id="KW-0472">Membrane</keyword>
<dbReference type="InterPro" id="IPR017871">
    <property type="entry name" value="ABC_transporter-like_CS"/>
</dbReference>
<dbReference type="AlphaFoldDB" id="A0A1I7MWG5"/>
<evidence type="ECO:0000256" key="9">
    <source>
        <dbReference type="ARBA" id="ARBA00023136"/>
    </source>
</evidence>
<dbReference type="RefSeq" id="WP_092419435.1">
    <property type="nucleotide sequence ID" value="NZ_FPCK01000001.1"/>
</dbReference>
<accession>A0A1I7MWG5</accession>
<evidence type="ECO:0000256" key="4">
    <source>
        <dbReference type="ARBA" id="ARBA00022475"/>
    </source>
</evidence>
<evidence type="ECO:0000259" key="12">
    <source>
        <dbReference type="PROSITE" id="PS50929"/>
    </source>
</evidence>
<evidence type="ECO:0000256" key="5">
    <source>
        <dbReference type="ARBA" id="ARBA00022692"/>
    </source>
</evidence>
<evidence type="ECO:0000313" key="13">
    <source>
        <dbReference type="EMBL" id="SFV26740.1"/>
    </source>
</evidence>
<dbReference type="GO" id="GO:0140359">
    <property type="term" value="F:ABC-type transporter activity"/>
    <property type="evidence" value="ECO:0007669"/>
    <property type="project" value="InterPro"/>
</dbReference>
<feature type="transmembrane region" description="Helical" evidence="10">
    <location>
        <begin position="53"/>
        <end position="72"/>
    </location>
</feature>
<dbReference type="GO" id="GO:0030253">
    <property type="term" value="P:protein secretion by the type I secretion system"/>
    <property type="evidence" value="ECO:0007669"/>
    <property type="project" value="InterPro"/>
</dbReference>
<dbReference type="InterPro" id="IPR047957">
    <property type="entry name" value="ABC_AprD-like_6TM"/>
</dbReference>
<dbReference type="SUPFAM" id="SSF90123">
    <property type="entry name" value="ABC transporter transmembrane region"/>
    <property type="match status" value="1"/>
</dbReference>
<dbReference type="STRING" id="429728.SAMN05216456_0097"/>
<protein>
    <submittedName>
        <fullName evidence="13">ATP-binding cassette, subfamily C/ATP-binding cassette, subfamily C, EexD</fullName>
    </submittedName>
</protein>
<keyword evidence="6" id="KW-0547">Nucleotide-binding</keyword>
<feature type="transmembrane region" description="Helical" evidence="10">
    <location>
        <begin position="17"/>
        <end position="41"/>
    </location>
</feature>
<dbReference type="PROSITE" id="PS00211">
    <property type="entry name" value="ABC_TRANSPORTER_1"/>
    <property type="match status" value="1"/>
</dbReference>
<evidence type="ECO:0000256" key="7">
    <source>
        <dbReference type="ARBA" id="ARBA00022840"/>
    </source>
</evidence>
<dbReference type="Gene3D" id="1.20.1560.10">
    <property type="entry name" value="ABC transporter type 1, transmembrane domain"/>
    <property type="match status" value="1"/>
</dbReference>
<dbReference type="PROSITE" id="PS50929">
    <property type="entry name" value="ABC_TM1F"/>
    <property type="match status" value="1"/>
</dbReference>
<keyword evidence="7 13" id="KW-0067">ATP-binding</keyword>